<dbReference type="CDD" id="cd07067">
    <property type="entry name" value="HP_PGM_like"/>
    <property type="match status" value="1"/>
</dbReference>
<dbReference type="SUPFAM" id="SSF53254">
    <property type="entry name" value="Phosphoglycerate mutase-like"/>
    <property type="match status" value="1"/>
</dbReference>
<protein>
    <submittedName>
        <fullName evidence="3">Phosphoglycerate mutase family protein</fullName>
    </submittedName>
</protein>
<name>G5KHI6_9STRE</name>
<comment type="caution">
    <text evidence="3">The sequence shown here is derived from an EMBL/GenBank/DDBJ whole genome shotgun (WGS) entry which is preliminary data.</text>
</comment>
<dbReference type="InterPro" id="IPR050275">
    <property type="entry name" value="PGM_Phosphatase"/>
</dbReference>
<dbReference type="InterPro" id="IPR013078">
    <property type="entry name" value="His_Pase_superF_clade-1"/>
</dbReference>
<reference evidence="3 4" key="1">
    <citation type="journal article" date="2014" name="Int. J. Syst. Evol. Microbiol.">
        <title>Phylogenomics and the dynamic genome evolution of the genus Streptococcus.</title>
        <authorList>
            <consortium name="The Broad Institute Genome Sequencing Platform"/>
            <person name="Richards V.P."/>
            <person name="Palmer S.R."/>
            <person name="Pavinski Bitar P.D."/>
            <person name="Qin X."/>
            <person name="Weinstock G.M."/>
            <person name="Highlander S.K."/>
            <person name="Town C.D."/>
            <person name="Burne R.A."/>
            <person name="Stanhope M.J."/>
        </authorList>
    </citation>
    <scope>NUCLEOTIDE SEQUENCE [LARGE SCALE GENOMIC DNA]</scope>
    <source>
        <strain evidence="3 4">2285-97</strain>
    </source>
</reference>
<feature type="active site" description="Tele-phosphohistidine intermediate" evidence="1">
    <location>
        <position position="8"/>
    </location>
</feature>
<dbReference type="GO" id="GO:0016791">
    <property type="term" value="F:phosphatase activity"/>
    <property type="evidence" value="ECO:0007669"/>
    <property type="project" value="TreeGrafter"/>
</dbReference>
<dbReference type="Gene3D" id="3.40.50.1240">
    <property type="entry name" value="Phosphoglycerate mutase-like"/>
    <property type="match status" value="1"/>
</dbReference>
<dbReference type="PANTHER" id="PTHR48100">
    <property type="entry name" value="BROAD-SPECIFICITY PHOSPHATASE YOR283W-RELATED"/>
    <property type="match status" value="1"/>
</dbReference>
<evidence type="ECO:0000256" key="1">
    <source>
        <dbReference type="PIRSR" id="PIRSR613078-1"/>
    </source>
</evidence>
<dbReference type="Pfam" id="PF00300">
    <property type="entry name" value="His_Phos_1"/>
    <property type="match status" value="1"/>
</dbReference>
<evidence type="ECO:0000256" key="2">
    <source>
        <dbReference type="PIRSR" id="PIRSR613078-2"/>
    </source>
</evidence>
<gene>
    <name evidence="3" type="ORF">STRUR_1502</name>
</gene>
<proteinExistence type="predicted"/>
<keyword evidence="4" id="KW-1185">Reference proteome</keyword>
<dbReference type="Proteomes" id="UP000005388">
    <property type="component" value="Unassembled WGS sequence"/>
</dbReference>
<feature type="active site" description="Proton donor/acceptor" evidence="1">
    <location>
        <position position="84"/>
    </location>
</feature>
<dbReference type="EMBL" id="AEUZ02000001">
    <property type="protein sequence ID" value="EHJ56161.1"/>
    <property type="molecule type" value="Genomic_DNA"/>
</dbReference>
<accession>G5KHI6</accession>
<dbReference type="eggNOG" id="COG0406">
    <property type="taxonomic scope" value="Bacteria"/>
</dbReference>
<dbReference type="RefSeq" id="WP_006738929.1">
    <property type="nucleotide sequence ID" value="NZ_AEUZ02000001.1"/>
</dbReference>
<dbReference type="InterPro" id="IPR029033">
    <property type="entry name" value="His_PPase_superfam"/>
</dbReference>
<dbReference type="GO" id="GO:0005737">
    <property type="term" value="C:cytoplasm"/>
    <property type="evidence" value="ECO:0007669"/>
    <property type="project" value="TreeGrafter"/>
</dbReference>
<dbReference type="AlphaFoldDB" id="G5KHI6"/>
<evidence type="ECO:0000313" key="3">
    <source>
        <dbReference type="EMBL" id="EHJ56161.1"/>
    </source>
</evidence>
<organism evidence="3 4">
    <name type="scientific">Streptococcus urinalis 2285-97</name>
    <dbReference type="NCBI Taxonomy" id="764291"/>
    <lineage>
        <taxon>Bacteria</taxon>
        <taxon>Bacillati</taxon>
        <taxon>Bacillota</taxon>
        <taxon>Bacilli</taxon>
        <taxon>Lactobacillales</taxon>
        <taxon>Streptococcaceae</taxon>
        <taxon>Streptococcus</taxon>
    </lineage>
</organism>
<feature type="binding site" evidence="2">
    <location>
        <position position="58"/>
    </location>
    <ligand>
        <name>substrate</name>
    </ligand>
</feature>
<dbReference type="PANTHER" id="PTHR48100:SF1">
    <property type="entry name" value="HISTIDINE PHOSPHATASE FAMILY PROTEIN-RELATED"/>
    <property type="match status" value="1"/>
</dbReference>
<dbReference type="SMART" id="SM00855">
    <property type="entry name" value="PGAM"/>
    <property type="match status" value="1"/>
</dbReference>
<dbReference type="STRING" id="764291.STRUR_1502"/>
<evidence type="ECO:0000313" key="4">
    <source>
        <dbReference type="Proteomes" id="UP000005388"/>
    </source>
</evidence>
<feature type="binding site" evidence="2">
    <location>
        <begin position="7"/>
        <end position="14"/>
    </location>
    <ligand>
        <name>substrate</name>
    </ligand>
</feature>
<sequence length="212" mass="24302">MKLYFVRHGKTKWNLEGRFQGANGDSPLLEEAKEELKELGYYLKDIAFDAVFSSDLKRAQNSAEILMSENRYPKEISCHKELREWQLGRLEGAKISTISAIYPHQMDAFRHNLAKFDASMFEAETIYETTHRVRRFIESLQGKDYDKVLIVGHGANLTAAIQSLLSFEPALLRSRGGLDNASLTVLETNDFKDFDCLVWNDKSYLAEVVKQK</sequence>